<evidence type="ECO:0000313" key="5">
    <source>
        <dbReference type="EMBL" id="WMW64842.1"/>
    </source>
</evidence>
<dbReference type="SUPFAM" id="SSF159664">
    <property type="entry name" value="CobE/GbiG C-terminal domain-like"/>
    <property type="match status" value="1"/>
</dbReference>
<dbReference type="InterPro" id="IPR021745">
    <property type="entry name" value="CbiG_mid"/>
</dbReference>
<feature type="domain" description="CobE/GbiG C-terminal" evidence="2">
    <location>
        <begin position="276"/>
        <end position="399"/>
    </location>
</feature>
<sequence>MPHTPSHASERPMAVYALTPGGAALARRIAEILGGTLYLPERLCAATTDGAASGMPGAAAIPTTQPFASLANLVARTFRLHSGHVFVAATGIVVRCIAPHVASKAQDPCVVVCDQRGAFAISLLSGHLGGGNDLAQQVAAITGGVPVITTATDTEGLPSFDLLAARAGLTMADIAMVRHVNGALLAGEPVWICDPADTLGLRATGALAGEAGTDHIGTHEAPKASSDGAGAPPHSAHLFRFVAAPADLPPDAPSVLVTPHDHLTSPRRLVLHPRVLHVGAGCKRGVDGDVIEARIREVLAAAHLAPASIAALASVSIKADEPGLRQAAAALGAELHFFGAASPAAVPVPHPSPKAAEVLGVTEVGVAEAAALLSARQAGDAAVLLVPKSAARGVTVAVAFAPAAAAPDGDLRAPAASPQTAPTSPTGETTP</sequence>
<dbReference type="InterPro" id="IPR002750">
    <property type="entry name" value="CobE/GbiG_C"/>
</dbReference>
<accession>A0ABY9R118</accession>
<evidence type="ECO:0000259" key="2">
    <source>
        <dbReference type="Pfam" id="PF01890"/>
    </source>
</evidence>
<dbReference type="Pfam" id="PF11761">
    <property type="entry name" value="CbiG_mid"/>
    <property type="match status" value="1"/>
</dbReference>
<dbReference type="SUPFAM" id="SSF159672">
    <property type="entry name" value="CbiG N-terminal domain-like"/>
    <property type="match status" value="1"/>
</dbReference>
<feature type="domain" description="Cobalamin synthesis G N-terminal" evidence="3">
    <location>
        <begin position="73"/>
        <end position="153"/>
    </location>
</feature>
<dbReference type="InterPro" id="IPR038029">
    <property type="entry name" value="GbiG_N_sf"/>
</dbReference>
<evidence type="ECO:0000256" key="1">
    <source>
        <dbReference type="SAM" id="MobiDB-lite"/>
    </source>
</evidence>
<dbReference type="InterPro" id="IPR036518">
    <property type="entry name" value="CobE/GbiG_C_sf"/>
</dbReference>
<organism evidence="5 6">
    <name type="scientific">Nitratidesulfovibrio liaohensis</name>
    <dbReference type="NCBI Taxonomy" id="2604158"/>
    <lineage>
        <taxon>Bacteria</taxon>
        <taxon>Pseudomonadati</taxon>
        <taxon>Thermodesulfobacteriota</taxon>
        <taxon>Desulfovibrionia</taxon>
        <taxon>Desulfovibrionales</taxon>
        <taxon>Desulfovibrionaceae</taxon>
        <taxon>Nitratidesulfovibrio</taxon>
    </lineage>
</organism>
<evidence type="ECO:0000313" key="6">
    <source>
        <dbReference type="Proteomes" id="UP001180616"/>
    </source>
</evidence>
<dbReference type="Pfam" id="PF11760">
    <property type="entry name" value="CbiG_N"/>
    <property type="match status" value="1"/>
</dbReference>
<dbReference type="PANTHER" id="PTHR37477:SF1">
    <property type="entry name" value="COBALT-PRECORRIN-5A HYDROLASE"/>
    <property type="match status" value="1"/>
</dbReference>
<dbReference type="Gene3D" id="3.40.50.11220">
    <property type="match status" value="1"/>
</dbReference>
<dbReference type="Proteomes" id="UP001180616">
    <property type="component" value="Chromosome"/>
</dbReference>
<evidence type="ECO:0000259" key="4">
    <source>
        <dbReference type="Pfam" id="PF11761"/>
    </source>
</evidence>
<feature type="region of interest" description="Disordered" evidence="1">
    <location>
        <begin position="408"/>
        <end position="431"/>
    </location>
</feature>
<name>A0ABY9R118_9BACT</name>
<dbReference type="EMBL" id="CP133659">
    <property type="protein sequence ID" value="WMW64842.1"/>
    <property type="molecule type" value="Genomic_DNA"/>
</dbReference>
<evidence type="ECO:0000259" key="3">
    <source>
        <dbReference type="Pfam" id="PF11760"/>
    </source>
</evidence>
<dbReference type="InterPro" id="IPR052553">
    <property type="entry name" value="CbiG_hydrolase"/>
</dbReference>
<feature type="compositionally biased region" description="Basic and acidic residues" evidence="1">
    <location>
        <begin position="212"/>
        <end position="222"/>
    </location>
</feature>
<dbReference type="Pfam" id="PF01890">
    <property type="entry name" value="CbiG_C"/>
    <property type="match status" value="1"/>
</dbReference>
<dbReference type="Gene3D" id="3.30.420.180">
    <property type="entry name" value="CobE/GbiG C-terminal domain"/>
    <property type="match status" value="1"/>
</dbReference>
<reference evidence="5" key="1">
    <citation type="submission" date="2023-09" db="EMBL/GenBank/DDBJ databases">
        <authorList>
            <consortium name="CW5 consortium"/>
            <person name="Lu C.-W."/>
        </authorList>
    </citation>
    <scope>NUCLEOTIDE SEQUENCE</scope>
    <source>
        <strain evidence="5">KPS</strain>
    </source>
</reference>
<keyword evidence="6" id="KW-1185">Reference proteome</keyword>
<dbReference type="RefSeq" id="WP_309540905.1">
    <property type="nucleotide sequence ID" value="NZ_CP133659.1"/>
</dbReference>
<protein>
    <submittedName>
        <fullName evidence="5">Cobalamin biosynthesis protein</fullName>
    </submittedName>
</protein>
<dbReference type="PANTHER" id="PTHR37477">
    <property type="entry name" value="COBALT-PRECORRIN-5A HYDROLASE"/>
    <property type="match status" value="1"/>
</dbReference>
<proteinExistence type="predicted"/>
<gene>
    <name evidence="5" type="ORF">KPS_002908</name>
</gene>
<feature type="domain" description="Cobalamin biosynthesis central region" evidence="4">
    <location>
        <begin position="158"/>
        <end position="273"/>
    </location>
</feature>
<dbReference type="InterPro" id="IPR021744">
    <property type="entry name" value="CbiG_N"/>
</dbReference>
<feature type="region of interest" description="Disordered" evidence="1">
    <location>
        <begin position="212"/>
        <end position="231"/>
    </location>
</feature>